<feature type="domain" description="NAD-dependent epimerase/dehydratase" evidence="6">
    <location>
        <begin position="7"/>
        <end position="167"/>
    </location>
</feature>
<evidence type="ECO:0000256" key="3">
    <source>
        <dbReference type="ARBA" id="ARBA00022787"/>
    </source>
</evidence>
<keyword evidence="8" id="KW-1185">Reference proteome</keyword>
<sequence length="252" mass="26236">MATSSAAVIGSTGLVGSNILSTLLALDTYNAVNTITRRAPKAASARLNALVDADTTKWAAALADLKPTPAVVFSALGTTAAAAGSIANQWKIDHDLNIELAKAAKEAGARSYVFVSSGGTRSWFASRSPYARMKNGVEDAIRELEFEHAIILKPGLIIGQREESRAIEGYTKTAINLLGTVSAGLKNKLGQDAEVIAKAAIRAAQLADEGKAPSKYWVIGADDIIKLGQTEWPGKDAVAPPVAPEVAQAGAQ</sequence>
<dbReference type="SUPFAM" id="SSF51735">
    <property type="entry name" value="NAD(P)-binding Rossmann-fold domains"/>
    <property type="match status" value="1"/>
</dbReference>
<organism evidence="7 8">
    <name type="scientific">Neonectria punicea</name>
    <dbReference type="NCBI Taxonomy" id="979145"/>
    <lineage>
        <taxon>Eukaryota</taxon>
        <taxon>Fungi</taxon>
        <taxon>Dikarya</taxon>
        <taxon>Ascomycota</taxon>
        <taxon>Pezizomycotina</taxon>
        <taxon>Sordariomycetes</taxon>
        <taxon>Hypocreomycetidae</taxon>
        <taxon>Hypocreales</taxon>
        <taxon>Nectriaceae</taxon>
        <taxon>Neonectria</taxon>
    </lineage>
</organism>
<dbReference type="InterPro" id="IPR036291">
    <property type="entry name" value="NAD(P)-bd_dom_sf"/>
</dbReference>
<evidence type="ECO:0000256" key="1">
    <source>
        <dbReference type="ARBA" id="ARBA00004450"/>
    </source>
</evidence>
<dbReference type="EMBL" id="JAZAVJ010000175">
    <property type="protein sequence ID" value="KAK7408722.1"/>
    <property type="molecule type" value="Genomic_DNA"/>
</dbReference>
<evidence type="ECO:0000259" key="6">
    <source>
        <dbReference type="Pfam" id="PF01370"/>
    </source>
</evidence>
<gene>
    <name evidence="7" type="primary">FMP52</name>
    <name evidence="7" type="ORF">QQX98_009079</name>
</gene>
<dbReference type="PANTHER" id="PTHR14097">
    <property type="entry name" value="OXIDOREDUCTASE HTATIP2"/>
    <property type="match status" value="1"/>
</dbReference>
<comment type="subcellular location">
    <subcellularLocation>
        <location evidence="1">Mitochondrion outer membrane</location>
        <topology evidence="1">Peripheral membrane protein</topology>
    </subcellularLocation>
</comment>
<keyword evidence="3" id="KW-1000">Mitochondrion outer membrane</keyword>
<name>A0ABR1GT83_9HYPO</name>
<dbReference type="InterPro" id="IPR001509">
    <property type="entry name" value="Epimerase_deHydtase"/>
</dbReference>
<dbReference type="PANTHER" id="PTHR14097:SF7">
    <property type="entry name" value="OXIDOREDUCTASE HTATIP2"/>
    <property type="match status" value="1"/>
</dbReference>
<proteinExistence type="inferred from homology"/>
<comment type="similarity">
    <text evidence="2">Belongs to the FMP52 family.</text>
</comment>
<evidence type="ECO:0000313" key="7">
    <source>
        <dbReference type="EMBL" id="KAK7408722.1"/>
    </source>
</evidence>
<reference evidence="7 8" key="1">
    <citation type="journal article" date="2025" name="Microbiol. Resour. Announc.">
        <title>Draft genome sequences for Neonectria magnoliae and Neonectria punicea, canker pathogens of Liriodendron tulipifera and Acer saccharum in West Virginia.</title>
        <authorList>
            <person name="Petronek H.M."/>
            <person name="Kasson M.T."/>
            <person name="Metheny A.M."/>
            <person name="Stauder C.M."/>
            <person name="Lovett B."/>
            <person name="Lynch S.C."/>
            <person name="Garnas J.R."/>
            <person name="Kasson L.R."/>
            <person name="Stajich J.E."/>
        </authorList>
    </citation>
    <scope>NUCLEOTIDE SEQUENCE [LARGE SCALE GENOMIC DNA]</scope>
    <source>
        <strain evidence="7 8">NRRL 64653</strain>
    </source>
</reference>
<evidence type="ECO:0000256" key="5">
    <source>
        <dbReference type="ARBA" id="ARBA00023136"/>
    </source>
</evidence>
<dbReference type="Proteomes" id="UP001498476">
    <property type="component" value="Unassembled WGS sequence"/>
</dbReference>
<keyword evidence="4" id="KW-0496">Mitochondrion</keyword>
<evidence type="ECO:0000256" key="2">
    <source>
        <dbReference type="ARBA" id="ARBA00006617"/>
    </source>
</evidence>
<dbReference type="Gene3D" id="3.40.50.720">
    <property type="entry name" value="NAD(P)-binding Rossmann-like Domain"/>
    <property type="match status" value="1"/>
</dbReference>
<dbReference type="Pfam" id="PF01370">
    <property type="entry name" value="Epimerase"/>
    <property type="match status" value="1"/>
</dbReference>
<keyword evidence="5" id="KW-0472">Membrane</keyword>
<comment type="caution">
    <text evidence="7">The sequence shown here is derived from an EMBL/GenBank/DDBJ whole genome shotgun (WGS) entry which is preliminary data.</text>
</comment>
<accession>A0ABR1GT83</accession>
<evidence type="ECO:0000313" key="8">
    <source>
        <dbReference type="Proteomes" id="UP001498476"/>
    </source>
</evidence>
<protein>
    <submittedName>
        <fullName evidence="7">Protein fmp52, mitochondrial</fullName>
    </submittedName>
</protein>
<evidence type="ECO:0000256" key="4">
    <source>
        <dbReference type="ARBA" id="ARBA00023128"/>
    </source>
</evidence>